<sequence>MTLFFLAGLTPFGYGFLGVLLLSFLLAYFWLKSNGKEDKIGCVSIGIGGIIIWFVLMFPTFISFSIIENGNLWAKIGVAVFWVLILALVVYFRFAKNTSSVKKVIFTFFKYLLYLIFLGLFLVLFFGMAFYIYQRLFTNEKNQDPVWVAFLCIFFVAALILAGLGLLSKNKEEKKREKTSFYDLEQAKLKPELVLELDLSKNKLTLFPEEILKFKNLKFLILSHNQITEVPNEINKLSKLIGLDLSNNPISDVERNKIRKLLSTEVEILF</sequence>
<dbReference type="InterPro" id="IPR032675">
    <property type="entry name" value="LRR_dom_sf"/>
</dbReference>
<dbReference type="InterPro" id="IPR025875">
    <property type="entry name" value="Leu-rich_rpt_4"/>
</dbReference>
<keyword evidence="3" id="KW-0472">Membrane</keyword>
<dbReference type="EMBL" id="JBHSFY010000001">
    <property type="protein sequence ID" value="MFC4475721.1"/>
    <property type="molecule type" value="Genomic_DNA"/>
</dbReference>
<reference evidence="5" key="1">
    <citation type="journal article" date="2019" name="Int. J. Syst. Evol. Microbiol.">
        <title>The Global Catalogue of Microorganisms (GCM) 10K type strain sequencing project: providing services to taxonomists for standard genome sequencing and annotation.</title>
        <authorList>
            <consortium name="The Broad Institute Genomics Platform"/>
            <consortium name="The Broad Institute Genome Sequencing Center for Infectious Disease"/>
            <person name="Wu L."/>
            <person name="Ma J."/>
        </authorList>
    </citation>
    <scope>NUCLEOTIDE SEQUENCE [LARGE SCALE GENOMIC DNA]</scope>
    <source>
        <strain evidence="5">NBRC 103627</strain>
    </source>
</reference>
<dbReference type="SUPFAM" id="SSF52075">
    <property type="entry name" value="Outer arm dynein light chain 1"/>
    <property type="match status" value="1"/>
</dbReference>
<dbReference type="PROSITE" id="PS51450">
    <property type="entry name" value="LRR"/>
    <property type="match status" value="1"/>
</dbReference>
<comment type="caution">
    <text evidence="4">The sequence shown here is derived from an EMBL/GenBank/DDBJ whole genome shotgun (WGS) entry which is preliminary data.</text>
</comment>
<dbReference type="PANTHER" id="PTHR45752">
    <property type="entry name" value="LEUCINE-RICH REPEAT-CONTAINING"/>
    <property type="match status" value="1"/>
</dbReference>
<evidence type="ECO:0000313" key="5">
    <source>
        <dbReference type="Proteomes" id="UP001596003"/>
    </source>
</evidence>
<dbReference type="InterPro" id="IPR050715">
    <property type="entry name" value="LRR-SigEffector_domain"/>
</dbReference>
<feature type="transmembrane region" description="Helical" evidence="3">
    <location>
        <begin position="43"/>
        <end position="66"/>
    </location>
</feature>
<gene>
    <name evidence="4" type="ORF">ACFO3N_01445</name>
</gene>
<dbReference type="InterPro" id="IPR001611">
    <property type="entry name" value="Leu-rich_rpt"/>
</dbReference>
<organism evidence="4 5">
    <name type="scientific">Flavobacterium chungangensis</name>
    <dbReference type="NCBI Taxonomy" id="2708132"/>
    <lineage>
        <taxon>Bacteria</taxon>
        <taxon>Pseudomonadati</taxon>
        <taxon>Bacteroidota</taxon>
        <taxon>Flavobacteriia</taxon>
        <taxon>Flavobacteriales</taxon>
        <taxon>Flavobacteriaceae</taxon>
        <taxon>Flavobacterium</taxon>
    </lineage>
</organism>
<feature type="transmembrane region" description="Helical" evidence="3">
    <location>
        <begin position="72"/>
        <end position="92"/>
    </location>
</feature>
<name>A0ABV8Z6V6_9FLAO</name>
<dbReference type="Gene3D" id="3.80.10.10">
    <property type="entry name" value="Ribonuclease Inhibitor"/>
    <property type="match status" value="1"/>
</dbReference>
<evidence type="ECO:0000256" key="3">
    <source>
        <dbReference type="SAM" id="Phobius"/>
    </source>
</evidence>
<feature type="transmembrane region" description="Helical" evidence="3">
    <location>
        <begin position="145"/>
        <end position="167"/>
    </location>
</feature>
<feature type="transmembrane region" description="Helical" evidence="3">
    <location>
        <begin position="112"/>
        <end position="133"/>
    </location>
</feature>
<dbReference type="RefSeq" id="WP_379794936.1">
    <property type="nucleotide sequence ID" value="NZ_JBHSFY010000001.1"/>
</dbReference>
<accession>A0ABV8Z6V6</accession>
<keyword evidence="1" id="KW-0433">Leucine-rich repeat</keyword>
<protein>
    <submittedName>
        <fullName evidence="4">Leucine-rich repeat domain-containing protein</fullName>
    </submittedName>
</protein>
<keyword evidence="3" id="KW-0812">Transmembrane</keyword>
<dbReference type="Pfam" id="PF12799">
    <property type="entry name" value="LRR_4"/>
    <property type="match status" value="1"/>
</dbReference>
<keyword evidence="2" id="KW-0677">Repeat</keyword>
<feature type="transmembrane region" description="Helical" evidence="3">
    <location>
        <begin position="12"/>
        <end position="31"/>
    </location>
</feature>
<keyword evidence="3" id="KW-1133">Transmembrane helix</keyword>
<evidence type="ECO:0000313" key="4">
    <source>
        <dbReference type="EMBL" id="MFC4475721.1"/>
    </source>
</evidence>
<dbReference type="PANTHER" id="PTHR45752:SF196">
    <property type="entry name" value="GH17740P"/>
    <property type="match status" value="1"/>
</dbReference>
<dbReference type="Proteomes" id="UP001596003">
    <property type="component" value="Unassembled WGS sequence"/>
</dbReference>
<proteinExistence type="predicted"/>
<keyword evidence="5" id="KW-1185">Reference proteome</keyword>
<evidence type="ECO:0000256" key="1">
    <source>
        <dbReference type="ARBA" id="ARBA00022614"/>
    </source>
</evidence>
<evidence type="ECO:0000256" key="2">
    <source>
        <dbReference type="ARBA" id="ARBA00022737"/>
    </source>
</evidence>